<dbReference type="GO" id="GO:0051536">
    <property type="term" value="F:iron-sulfur cluster binding"/>
    <property type="evidence" value="ECO:0007669"/>
    <property type="project" value="InterPro"/>
</dbReference>
<evidence type="ECO:0000256" key="1">
    <source>
        <dbReference type="ARBA" id="ARBA00006420"/>
    </source>
</evidence>
<evidence type="ECO:0000313" key="4">
    <source>
        <dbReference type="Proteomes" id="UP000007800"/>
    </source>
</evidence>
<accession>C5KH71</accession>
<dbReference type="PANTHER" id="PTHR11178">
    <property type="entry name" value="IRON-SULFUR CLUSTER SCAFFOLD PROTEIN NFU-RELATED"/>
    <property type="match status" value="1"/>
</dbReference>
<name>C5KH71_PERM5</name>
<comment type="similarity">
    <text evidence="1">Belongs to the NifU family.</text>
</comment>
<feature type="domain" description="NIF system FeS cluster assembly NifU C-terminal" evidence="2">
    <location>
        <begin position="193"/>
        <end position="258"/>
    </location>
</feature>
<dbReference type="Gene3D" id="3.30.300.130">
    <property type="entry name" value="Fe-S cluster assembly (FSCA)"/>
    <property type="match status" value="1"/>
</dbReference>
<evidence type="ECO:0000259" key="2">
    <source>
        <dbReference type="Pfam" id="PF01106"/>
    </source>
</evidence>
<dbReference type="Proteomes" id="UP000007800">
    <property type="component" value="Unassembled WGS sequence"/>
</dbReference>
<gene>
    <name evidence="3" type="ORF">Pmar_PMAR003391</name>
</gene>
<dbReference type="SUPFAM" id="SSF117916">
    <property type="entry name" value="Fe-S cluster assembly (FSCA) domain-like"/>
    <property type="match status" value="1"/>
</dbReference>
<dbReference type="InterPro" id="IPR034904">
    <property type="entry name" value="FSCA_dom_sf"/>
</dbReference>
<dbReference type="RefSeq" id="XP_002784137.1">
    <property type="nucleotide sequence ID" value="XM_002784091.1"/>
</dbReference>
<dbReference type="GO" id="GO:0005739">
    <property type="term" value="C:mitochondrion"/>
    <property type="evidence" value="ECO:0007669"/>
    <property type="project" value="TreeGrafter"/>
</dbReference>
<dbReference type="InParanoid" id="C5KH71"/>
<dbReference type="EMBL" id="GG673069">
    <property type="protein sequence ID" value="EER15933.1"/>
    <property type="molecule type" value="Genomic_DNA"/>
</dbReference>
<dbReference type="Pfam" id="PF01106">
    <property type="entry name" value="NifU"/>
    <property type="match status" value="1"/>
</dbReference>
<dbReference type="OrthoDB" id="565552at2759"/>
<keyword evidence="4" id="KW-1185">Reference proteome</keyword>
<protein>
    <recommendedName>
        <fullName evidence="2">NIF system FeS cluster assembly NifU C-terminal domain-containing protein</fullName>
    </recommendedName>
</protein>
<evidence type="ECO:0000313" key="3">
    <source>
        <dbReference type="EMBL" id="EER15933.1"/>
    </source>
</evidence>
<sequence>MEESEHCGNVKNGCGGVFWIRGYLLVVQCAGCGRAIRIYRETSFGAAMCRDCLRAGMRRMSAARREKEAAAVVALEQNAANRCDEVRSLERLSSTYFRIGSPKEPAKEPGKAEDGDASRERIEMLGLIREAGDDELFHPIAPSHLHHSESRGNHDTVPDDVASSGSRLLYGLSLLVAVVPNADQLSLPTVQQVDRALDAVRPGLAMDGGGVRVLGVEDDGRVRVLFTGACSSCALSDTSTKYGLWDVLSSKFPVLTSIETVSAVDAAAESGPLNAAELDSAIREIRKEIEDIGGSLVVKSMSPSKVVLLLTLPTRVVPILNAVQGRVRATLGRPEVDLQVRWGNK</sequence>
<reference evidence="3 4" key="1">
    <citation type="submission" date="2008-07" db="EMBL/GenBank/DDBJ databases">
        <authorList>
            <person name="El-Sayed N."/>
            <person name="Caler E."/>
            <person name="Inman J."/>
            <person name="Amedeo P."/>
            <person name="Hass B."/>
            <person name="Wortman J."/>
        </authorList>
    </citation>
    <scope>NUCLEOTIDE SEQUENCE [LARGE SCALE GENOMIC DNA]</scope>
    <source>
        <strain evidence="4">ATCC 50983 / TXsc</strain>
    </source>
</reference>
<dbReference type="GO" id="GO:0016226">
    <property type="term" value="P:iron-sulfur cluster assembly"/>
    <property type="evidence" value="ECO:0007669"/>
    <property type="project" value="InterPro"/>
</dbReference>
<dbReference type="AlphaFoldDB" id="C5KH71"/>
<dbReference type="InterPro" id="IPR001075">
    <property type="entry name" value="NIF_FeS_clus_asmbl_NifU_C"/>
</dbReference>
<organism evidence="4">
    <name type="scientific">Perkinsus marinus (strain ATCC 50983 / TXsc)</name>
    <dbReference type="NCBI Taxonomy" id="423536"/>
    <lineage>
        <taxon>Eukaryota</taxon>
        <taxon>Sar</taxon>
        <taxon>Alveolata</taxon>
        <taxon>Perkinsozoa</taxon>
        <taxon>Perkinsea</taxon>
        <taxon>Perkinsida</taxon>
        <taxon>Perkinsidae</taxon>
        <taxon>Perkinsus</taxon>
    </lineage>
</organism>
<proteinExistence type="inferred from homology"/>
<dbReference type="PANTHER" id="PTHR11178:SF25">
    <property type="entry name" value="NIFU-LIKE PROTEIN 3, CHLOROPLASTIC"/>
    <property type="match status" value="1"/>
</dbReference>
<dbReference type="GeneID" id="9060769"/>
<dbReference type="GO" id="GO:0005506">
    <property type="term" value="F:iron ion binding"/>
    <property type="evidence" value="ECO:0007669"/>
    <property type="project" value="InterPro"/>
</dbReference>